<dbReference type="GO" id="GO:0005737">
    <property type="term" value="C:cytoplasm"/>
    <property type="evidence" value="ECO:0007669"/>
    <property type="project" value="TreeGrafter"/>
</dbReference>
<dbReference type="PROSITE" id="PS50801">
    <property type="entry name" value="STAS"/>
    <property type="match status" value="1"/>
</dbReference>
<dbReference type="PANTHER" id="PTHR19288:SF95">
    <property type="entry name" value="D-GLYCEROL 3-PHOSPHATE PHOSPHATASE"/>
    <property type="match status" value="1"/>
</dbReference>
<dbReference type="AlphaFoldDB" id="A0A4U2YPH4"/>
<evidence type="ECO:0000313" key="2">
    <source>
        <dbReference type="EMBL" id="TKI62754.1"/>
    </source>
</evidence>
<dbReference type="InterPro" id="IPR023214">
    <property type="entry name" value="HAD_sf"/>
</dbReference>
<dbReference type="EMBL" id="SZPY01000002">
    <property type="protein sequence ID" value="TKI62754.1"/>
    <property type="molecule type" value="Genomic_DNA"/>
</dbReference>
<dbReference type="InterPro" id="IPR006357">
    <property type="entry name" value="HAD-SF_hydro_IIA"/>
</dbReference>
<dbReference type="Pfam" id="PF13344">
    <property type="entry name" value="Hydrolase_6"/>
    <property type="match status" value="1"/>
</dbReference>
<dbReference type="NCBIfam" id="TIGR01460">
    <property type="entry name" value="HAD-SF-IIA"/>
    <property type="match status" value="1"/>
</dbReference>
<feature type="domain" description="STAS" evidence="1">
    <location>
        <begin position="1"/>
        <end position="73"/>
    </location>
</feature>
<comment type="caution">
    <text evidence="2">The sequence shown here is derived from an EMBL/GenBank/DDBJ whole genome shotgun (WGS) entry which is preliminary data.</text>
</comment>
<protein>
    <submittedName>
        <fullName evidence="2">HAD-IIA family hydrolase</fullName>
    </submittedName>
</protein>
<gene>
    <name evidence="2" type="ORF">FC770_06915</name>
</gene>
<name>A0A4U2YPH4_9ACTN</name>
<dbReference type="Pfam" id="PF13242">
    <property type="entry name" value="Hydrolase_like"/>
    <property type="match status" value="1"/>
</dbReference>
<dbReference type="SUPFAM" id="SSF56784">
    <property type="entry name" value="HAD-like"/>
    <property type="match status" value="1"/>
</dbReference>
<dbReference type="InterPro" id="IPR036412">
    <property type="entry name" value="HAD-like_sf"/>
</dbReference>
<evidence type="ECO:0000259" key="1">
    <source>
        <dbReference type="PROSITE" id="PS50801"/>
    </source>
</evidence>
<dbReference type="PANTHER" id="PTHR19288">
    <property type="entry name" value="4-NITROPHENYLPHOSPHATASE-RELATED"/>
    <property type="match status" value="1"/>
</dbReference>
<proteinExistence type="predicted"/>
<accession>A0A4U2YPH4</accession>
<dbReference type="Gene3D" id="3.40.50.1000">
    <property type="entry name" value="HAD superfamily/HAD-like"/>
    <property type="match status" value="2"/>
</dbReference>
<keyword evidence="3" id="KW-1185">Reference proteome</keyword>
<keyword evidence="2" id="KW-0378">Hydrolase</keyword>
<dbReference type="InterPro" id="IPR002645">
    <property type="entry name" value="STAS_dom"/>
</dbReference>
<organism evidence="2 3">
    <name type="scientific">Nocardioides jishulii</name>
    <dbReference type="NCBI Taxonomy" id="2575440"/>
    <lineage>
        <taxon>Bacteria</taxon>
        <taxon>Bacillati</taxon>
        <taxon>Actinomycetota</taxon>
        <taxon>Actinomycetes</taxon>
        <taxon>Propionibacteriales</taxon>
        <taxon>Nocardioidaceae</taxon>
        <taxon>Nocardioides</taxon>
    </lineage>
</organism>
<reference evidence="2 3" key="1">
    <citation type="submission" date="2019-04" db="EMBL/GenBank/DDBJ databases">
        <authorList>
            <person name="Dong K."/>
        </authorList>
    </citation>
    <scope>NUCLEOTIDE SEQUENCE [LARGE SCALE GENOMIC DNA]</scope>
    <source>
        <strain evidence="3">dk3543</strain>
    </source>
</reference>
<dbReference type="OrthoDB" id="9810449at2"/>
<dbReference type="GO" id="GO:0016791">
    <property type="term" value="F:phosphatase activity"/>
    <property type="evidence" value="ECO:0007669"/>
    <property type="project" value="TreeGrafter"/>
</dbReference>
<evidence type="ECO:0000313" key="3">
    <source>
        <dbReference type="Proteomes" id="UP000307808"/>
    </source>
</evidence>
<dbReference type="Proteomes" id="UP000307808">
    <property type="component" value="Unassembled WGS sequence"/>
</dbReference>
<sequence length="327" mass="33809">MLDLDGVVYISGTAVPGVPEALHRLREQGVHVAFVTNNASRTAETVAEHLTDLGVPAEAHDVVTSAQAAAGVLAERHGAGARILVLGAAGLVRALEEVGLVAVLDPADPDVVGVVTGFGPDVVWKDLMRVAVRIQEGLPWVASNTDLSFPTGFGLAPGHGVQVEMLERFSGRTPTVAGKPARPLLDETVKRVGGQRPLMVGDRLDTDIEGGANAGVDTLLVLTGVSGLAEVVAAEPHERPTYIASTLDGLFVPHPAPVLLEGGDLPRGFSGGARCAGWSALVGPDDQLVVEGGGDPDDWWRAVAGAAWSHRDVTGRPVLVNSLVPPS</sequence>